<feature type="non-terminal residue" evidence="1">
    <location>
        <position position="1"/>
    </location>
</feature>
<keyword evidence="2" id="KW-1185">Reference proteome</keyword>
<evidence type="ECO:0008006" key="3">
    <source>
        <dbReference type="Google" id="ProtNLM"/>
    </source>
</evidence>
<evidence type="ECO:0000313" key="1">
    <source>
        <dbReference type="EMBL" id="KAF2176488.1"/>
    </source>
</evidence>
<name>A0A6A6DDE4_9PEZI</name>
<organism evidence="1 2">
    <name type="scientific">Zopfia rhizophila CBS 207.26</name>
    <dbReference type="NCBI Taxonomy" id="1314779"/>
    <lineage>
        <taxon>Eukaryota</taxon>
        <taxon>Fungi</taxon>
        <taxon>Dikarya</taxon>
        <taxon>Ascomycota</taxon>
        <taxon>Pezizomycotina</taxon>
        <taxon>Dothideomycetes</taxon>
        <taxon>Dothideomycetes incertae sedis</taxon>
        <taxon>Zopfiaceae</taxon>
        <taxon>Zopfia</taxon>
    </lineage>
</organism>
<dbReference type="AlphaFoldDB" id="A0A6A6DDE4"/>
<sequence length="59" mass="6483">IPPYAVLSHTLGADDKEVTFKDLADGAGKSKAGYTKIRFCGKRAAKDDLQFFWVDTCCI</sequence>
<dbReference type="PANTHER" id="PTHR10622">
    <property type="entry name" value="HET DOMAIN-CONTAINING PROTEIN"/>
    <property type="match status" value="1"/>
</dbReference>
<protein>
    <recommendedName>
        <fullName evidence="3">Heterokaryon incompatibility domain-containing protein</fullName>
    </recommendedName>
</protein>
<gene>
    <name evidence="1" type="ORF">K469DRAFT_607096</name>
</gene>
<proteinExistence type="predicted"/>
<reference evidence="1" key="1">
    <citation type="journal article" date="2020" name="Stud. Mycol.">
        <title>101 Dothideomycetes genomes: a test case for predicting lifestyles and emergence of pathogens.</title>
        <authorList>
            <person name="Haridas S."/>
            <person name="Albert R."/>
            <person name="Binder M."/>
            <person name="Bloem J."/>
            <person name="Labutti K."/>
            <person name="Salamov A."/>
            <person name="Andreopoulos B."/>
            <person name="Baker S."/>
            <person name="Barry K."/>
            <person name="Bills G."/>
            <person name="Bluhm B."/>
            <person name="Cannon C."/>
            <person name="Castanera R."/>
            <person name="Culley D."/>
            <person name="Daum C."/>
            <person name="Ezra D."/>
            <person name="Gonzalez J."/>
            <person name="Henrissat B."/>
            <person name="Kuo A."/>
            <person name="Liang C."/>
            <person name="Lipzen A."/>
            <person name="Lutzoni F."/>
            <person name="Magnuson J."/>
            <person name="Mondo S."/>
            <person name="Nolan M."/>
            <person name="Ohm R."/>
            <person name="Pangilinan J."/>
            <person name="Park H.-J."/>
            <person name="Ramirez L."/>
            <person name="Alfaro M."/>
            <person name="Sun H."/>
            <person name="Tritt A."/>
            <person name="Yoshinaga Y."/>
            <person name="Zwiers L.-H."/>
            <person name="Turgeon B."/>
            <person name="Goodwin S."/>
            <person name="Spatafora J."/>
            <person name="Crous P."/>
            <person name="Grigoriev I."/>
        </authorList>
    </citation>
    <scope>NUCLEOTIDE SEQUENCE</scope>
    <source>
        <strain evidence="1">CBS 207.26</strain>
    </source>
</reference>
<evidence type="ECO:0000313" key="2">
    <source>
        <dbReference type="Proteomes" id="UP000800200"/>
    </source>
</evidence>
<dbReference type="OrthoDB" id="674604at2759"/>
<accession>A0A6A6DDE4</accession>
<dbReference type="Proteomes" id="UP000800200">
    <property type="component" value="Unassembled WGS sequence"/>
</dbReference>
<dbReference type="PANTHER" id="PTHR10622:SF10">
    <property type="entry name" value="HET DOMAIN-CONTAINING PROTEIN"/>
    <property type="match status" value="1"/>
</dbReference>
<dbReference type="EMBL" id="ML994708">
    <property type="protein sequence ID" value="KAF2176488.1"/>
    <property type="molecule type" value="Genomic_DNA"/>
</dbReference>